<evidence type="ECO:0000313" key="2">
    <source>
        <dbReference type="Proteomes" id="UP001386955"/>
    </source>
</evidence>
<accession>A0AAN9SAH3</accession>
<gene>
    <name evidence="1" type="ORF">VNO78_20542</name>
</gene>
<dbReference type="Proteomes" id="UP001386955">
    <property type="component" value="Unassembled WGS sequence"/>
</dbReference>
<evidence type="ECO:0000313" key="1">
    <source>
        <dbReference type="EMBL" id="KAK7392115.1"/>
    </source>
</evidence>
<sequence length="69" mass="7436">MKGSHGLLPNHDATIIGGTTKDESLPKFLVLPDNFQLLTHTQLFSLIVQAGPMASTTLAHILHVPHLSL</sequence>
<keyword evidence="2" id="KW-1185">Reference proteome</keyword>
<name>A0AAN9SAH3_PSOTE</name>
<organism evidence="1 2">
    <name type="scientific">Psophocarpus tetragonolobus</name>
    <name type="common">Winged bean</name>
    <name type="synonym">Dolichos tetragonolobus</name>
    <dbReference type="NCBI Taxonomy" id="3891"/>
    <lineage>
        <taxon>Eukaryota</taxon>
        <taxon>Viridiplantae</taxon>
        <taxon>Streptophyta</taxon>
        <taxon>Embryophyta</taxon>
        <taxon>Tracheophyta</taxon>
        <taxon>Spermatophyta</taxon>
        <taxon>Magnoliopsida</taxon>
        <taxon>eudicotyledons</taxon>
        <taxon>Gunneridae</taxon>
        <taxon>Pentapetalae</taxon>
        <taxon>rosids</taxon>
        <taxon>fabids</taxon>
        <taxon>Fabales</taxon>
        <taxon>Fabaceae</taxon>
        <taxon>Papilionoideae</taxon>
        <taxon>50 kb inversion clade</taxon>
        <taxon>NPAAA clade</taxon>
        <taxon>indigoferoid/millettioid clade</taxon>
        <taxon>Phaseoleae</taxon>
        <taxon>Psophocarpus</taxon>
    </lineage>
</organism>
<protein>
    <submittedName>
        <fullName evidence="1">Uncharacterized protein</fullName>
    </submittedName>
</protein>
<dbReference type="AlphaFoldDB" id="A0AAN9SAH3"/>
<comment type="caution">
    <text evidence="1">The sequence shown here is derived from an EMBL/GenBank/DDBJ whole genome shotgun (WGS) entry which is preliminary data.</text>
</comment>
<dbReference type="EMBL" id="JAYMYS010000005">
    <property type="protein sequence ID" value="KAK7392115.1"/>
    <property type="molecule type" value="Genomic_DNA"/>
</dbReference>
<proteinExistence type="predicted"/>
<reference evidence="1 2" key="1">
    <citation type="submission" date="2024-01" db="EMBL/GenBank/DDBJ databases">
        <title>The genomes of 5 underutilized Papilionoideae crops provide insights into root nodulation and disease resistanc.</title>
        <authorList>
            <person name="Jiang F."/>
        </authorList>
    </citation>
    <scope>NUCLEOTIDE SEQUENCE [LARGE SCALE GENOMIC DNA]</scope>
    <source>
        <strain evidence="1">DUOXIRENSHENG_FW03</strain>
        <tissue evidence="1">Leaves</tissue>
    </source>
</reference>